<evidence type="ECO:0000256" key="4">
    <source>
        <dbReference type="ARBA" id="ARBA00029292"/>
    </source>
</evidence>
<dbReference type="GO" id="GO:0009401">
    <property type="term" value="P:phosphoenolpyruvate-dependent sugar phosphotransferase system"/>
    <property type="evidence" value="ECO:0007669"/>
    <property type="project" value="TreeGrafter"/>
</dbReference>
<dbReference type="GO" id="GO:1901135">
    <property type="term" value="P:carbohydrate derivative metabolic process"/>
    <property type="evidence" value="ECO:0007669"/>
    <property type="project" value="InterPro"/>
</dbReference>
<feature type="domain" description="SIS" evidence="5">
    <location>
        <begin position="43"/>
        <end position="201"/>
    </location>
</feature>
<feature type="domain" description="SIS" evidence="5">
    <location>
        <begin position="218"/>
        <end position="367"/>
    </location>
</feature>
<accession>A0A1H3JD16</accession>
<dbReference type="RefSeq" id="WP_090246992.1">
    <property type="nucleotide sequence ID" value="NZ_FNOU01000029.1"/>
</dbReference>
<dbReference type="OrthoDB" id="9779207at2"/>
<keyword evidence="6" id="KW-0413">Isomerase</keyword>
<dbReference type="Proteomes" id="UP000199652">
    <property type="component" value="Unassembled WGS sequence"/>
</dbReference>
<dbReference type="Gene3D" id="3.40.50.10490">
    <property type="entry name" value="Glucose-6-phosphate isomerase like protein, domain 1"/>
    <property type="match status" value="2"/>
</dbReference>
<evidence type="ECO:0000256" key="2">
    <source>
        <dbReference type="ARBA" id="ARBA00022737"/>
    </source>
</evidence>
<keyword evidence="7" id="KW-1185">Reference proteome</keyword>
<name>A0A1H3JD16_EUBBA</name>
<protein>
    <submittedName>
        <fullName evidence="6">Galactosamine 6-phosphate isomerase AgaS</fullName>
    </submittedName>
</protein>
<dbReference type="InterPro" id="IPR035464">
    <property type="entry name" value="SIS_AgaS"/>
</dbReference>
<keyword evidence="2" id="KW-0677">Repeat</keyword>
<comment type="similarity">
    <text evidence="1">Belongs to the SIS family. AgaS subfamily.</text>
</comment>
<dbReference type="InterPro" id="IPR046348">
    <property type="entry name" value="SIS_dom_sf"/>
</dbReference>
<dbReference type="AlphaFoldDB" id="A0A1H3JD16"/>
<dbReference type="PROSITE" id="PS51464">
    <property type="entry name" value="SIS"/>
    <property type="match status" value="2"/>
</dbReference>
<evidence type="ECO:0000259" key="5">
    <source>
        <dbReference type="PROSITE" id="PS51464"/>
    </source>
</evidence>
<comment type="catalytic activity">
    <reaction evidence="4">
        <text>D-galactosamine 6-phosphate + H2O = D-tagatopyranose 1-phosphate + NH4(+)</text>
        <dbReference type="Rhea" id="RHEA:47680"/>
        <dbReference type="ChEBI" id="CHEBI:15377"/>
        <dbReference type="ChEBI" id="CHEBI:28938"/>
        <dbReference type="ChEBI" id="CHEBI:71674"/>
        <dbReference type="ChEBI" id="CHEBI:138150"/>
    </reaction>
</comment>
<dbReference type="GO" id="GO:0016787">
    <property type="term" value="F:hydrolase activity"/>
    <property type="evidence" value="ECO:0007669"/>
    <property type="project" value="UniProtKB-KW"/>
</dbReference>
<proteinExistence type="inferred from homology"/>
<organism evidence="6 7">
    <name type="scientific">Eubacterium barkeri</name>
    <name type="common">Clostridium barkeri</name>
    <dbReference type="NCBI Taxonomy" id="1528"/>
    <lineage>
        <taxon>Bacteria</taxon>
        <taxon>Bacillati</taxon>
        <taxon>Bacillota</taxon>
        <taxon>Clostridia</taxon>
        <taxon>Eubacteriales</taxon>
        <taxon>Eubacteriaceae</taxon>
        <taxon>Eubacterium</taxon>
    </lineage>
</organism>
<dbReference type="InterPro" id="IPR035466">
    <property type="entry name" value="GlmS/AgaS_SIS"/>
</dbReference>
<evidence type="ECO:0000256" key="1">
    <source>
        <dbReference type="ARBA" id="ARBA00007748"/>
    </source>
</evidence>
<dbReference type="CDD" id="cd05008">
    <property type="entry name" value="SIS_GlmS_GlmD_1"/>
    <property type="match status" value="1"/>
</dbReference>
<dbReference type="GO" id="GO:0005886">
    <property type="term" value="C:plasma membrane"/>
    <property type="evidence" value="ECO:0007669"/>
    <property type="project" value="TreeGrafter"/>
</dbReference>
<evidence type="ECO:0000313" key="6">
    <source>
        <dbReference type="EMBL" id="SDY37821.1"/>
    </source>
</evidence>
<gene>
    <name evidence="6" type="ORF">SAMN04488579_1294</name>
</gene>
<dbReference type="SUPFAM" id="SSF53697">
    <property type="entry name" value="SIS domain"/>
    <property type="match status" value="1"/>
</dbReference>
<dbReference type="CDD" id="cd05010">
    <property type="entry name" value="SIS_AgaS_like"/>
    <property type="match status" value="1"/>
</dbReference>
<dbReference type="GO" id="GO:0016853">
    <property type="term" value="F:isomerase activity"/>
    <property type="evidence" value="ECO:0007669"/>
    <property type="project" value="UniProtKB-KW"/>
</dbReference>
<dbReference type="InterPro" id="IPR050303">
    <property type="entry name" value="GatZ_KbaZ_carbometab"/>
</dbReference>
<dbReference type="Pfam" id="PF01380">
    <property type="entry name" value="SIS"/>
    <property type="match status" value="2"/>
</dbReference>
<reference evidence="7" key="1">
    <citation type="submission" date="2016-10" db="EMBL/GenBank/DDBJ databases">
        <authorList>
            <person name="Varghese N."/>
            <person name="Submissions S."/>
        </authorList>
    </citation>
    <scope>NUCLEOTIDE SEQUENCE [LARGE SCALE GENOMIC DNA]</scope>
    <source>
        <strain evidence="7">VPI 5359</strain>
    </source>
</reference>
<dbReference type="PANTHER" id="PTHR32502">
    <property type="entry name" value="N-ACETYLGALACTOSAMINE PERMEASE II COMPONENT-RELATED"/>
    <property type="match status" value="1"/>
</dbReference>
<dbReference type="GO" id="GO:0097367">
    <property type="term" value="F:carbohydrate derivative binding"/>
    <property type="evidence" value="ECO:0007669"/>
    <property type="project" value="InterPro"/>
</dbReference>
<dbReference type="PANTHER" id="PTHR32502:SF3">
    <property type="entry name" value="D-GALACTOSAMINE-6-PHOSPHATE DEAMINASE AGAS-RELATED"/>
    <property type="match status" value="1"/>
</dbReference>
<sequence>MIFGKEPADWEALKGLYTASEINRQPALWRETGAIIAGRRDEIAQFMANNITPETRIVLTGAGTSDYVGDTVVGALKQCLPCRVEAVATTDIVAAPEEYIESETPTILVSYARSGNSPESMGAYDLFQDQVSHLRQLVITCDVEGDLAQKAFKTENALVLLMPEESNDKGFAMTSSFSCMMMATLLIFDLDTLEENRRYLEILADQAEAFLTQRYGEIQQMVDYGCRRVVYLGSGFYGGFCQEMALKNLELTSGQILSFSESVMGFRHGPKSIINDETLVVVFVSGNAYTRQYDLDLIEEIHEDAGSHKLVAVTYNGPGDLAQRCDQLIDFKGAPVPEIFKVFNYMLVGQIFGLFDAIACGVTPDNPRPDGTVNRVVKGVTLHPYSK</sequence>
<evidence type="ECO:0000313" key="7">
    <source>
        <dbReference type="Proteomes" id="UP000199652"/>
    </source>
</evidence>
<dbReference type="EMBL" id="FNOU01000029">
    <property type="protein sequence ID" value="SDY37821.1"/>
    <property type="molecule type" value="Genomic_DNA"/>
</dbReference>
<dbReference type="STRING" id="1528.SAMN04488579_1294"/>
<evidence type="ECO:0000256" key="3">
    <source>
        <dbReference type="ARBA" id="ARBA00022801"/>
    </source>
</evidence>
<keyword evidence="3" id="KW-0378">Hydrolase</keyword>
<dbReference type="InterPro" id="IPR001347">
    <property type="entry name" value="SIS_dom"/>
</dbReference>